<organism evidence="1 2">
    <name type="scientific">Magnetococcus marinus (strain ATCC BAA-1437 / JCM 17883 / MC-1)</name>
    <dbReference type="NCBI Taxonomy" id="156889"/>
    <lineage>
        <taxon>Bacteria</taxon>
        <taxon>Pseudomonadati</taxon>
        <taxon>Pseudomonadota</taxon>
        <taxon>Magnetococcia</taxon>
        <taxon>Magnetococcales</taxon>
        <taxon>Magnetococcaceae</taxon>
        <taxon>Magnetococcus</taxon>
    </lineage>
</organism>
<evidence type="ECO:0000313" key="1">
    <source>
        <dbReference type="EMBL" id="ABK43609.1"/>
    </source>
</evidence>
<accession>A0L6L6</accession>
<keyword evidence="2" id="KW-1185">Reference proteome</keyword>
<dbReference type="STRING" id="156889.Mmc1_1091"/>
<reference evidence="1 2" key="2">
    <citation type="journal article" date="2012" name="Int. J. Syst. Evol. Microbiol.">
        <title>Magnetococcus marinus gen. nov., sp. nov., a marine, magnetotactic bacterium that represents a novel lineage (Magnetococcaceae fam. nov.; Magnetococcales ord. nov.) at the base of the Alphaproteobacteria.</title>
        <authorList>
            <person name="Bazylinski D.A."/>
            <person name="Williams T.J."/>
            <person name="Lefevre C.T."/>
            <person name="Berg R.J."/>
            <person name="Zhang C.L."/>
            <person name="Bowser S.S."/>
            <person name="Dean A.J."/>
            <person name="Beveridge T.J."/>
        </authorList>
    </citation>
    <scope>NUCLEOTIDE SEQUENCE [LARGE SCALE GENOMIC DNA]</scope>
    <source>
        <strain evidence="2">ATCC BAA-1437 / JCM 17883 / MC-1</strain>
    </source>
</reference>
<sequence length="71" mass="8011">MSEELLKNLQGMTPASIVKLEKLKGELESLHQLMLNTEGMSQDEIEGRIRQFRDKEQQVKAFLAALGLLPS</sequence>
<dbReference type="AlphaFoldDB" id="A0L6L6"/>
<proteinExistence type="predicted"/>
<evidence type="ECO:0000313" key="2">
    <source>
        <dbReference type="Proteomes" id="UP000002586"/>
    </source>
</evidence>
<dbReference type="KEGG" id="mgm:Mmc1_1091"/>
<dbReference type="EMBL" id="CP000471">
    <property type="protein sequence ID" value="ABK43609.1"/>
    <property type="molecule type" value="Genomic_DNA"/>
</dbReference>
<name>A0L6L6_MAGMM</name>
<protein>
    <submittedName>
        <fullName evidence="1">Uncharacterized protein</fullName>
    </submittedName>
</protein>
<dbReference type="RefSeq" id="WP_011712766.1">
    <property type="nucleotide sequence ID" value="NC_008576.1"/>
</dbReference>
<gene>
    <name evidence="1" type="ordered locus">Mmc1_1091</name>
</gene>
<dbReference type="Proteomes" id="UP000002586">
    <property type="component" value="Chromosome"/>
</dbReference>
<reference evidence="2" key="1">
    <citation type="journal article" date="2009" name="Appl. Environ. Microbiol.">
        <title>Complete genome sequence of the chemolithoautotrophic marine magnetotactic coccus strain MC-1.</title>
        <authorList>
            <person name="Schubbe S."/>
            <person name="Williams T.J."/>
            <person name="Xie G."/>
            <person name="Kiss H.E."/>
            <person name="Brettin T.S."/>
            <person name="Martinez D."/>
            <person name="Ross C.A."/>
            <person name="Schuler D."/>
            <person name="Cox B.L."/>
            <person name="Nealson K.H."/>
            <person name="Bazylinski D.A."/>
        </authorList>
    </citation>
    <scope>NUCLEOTIDE SEQUENCE [LARGE SCALE GENOMIC DNA]</scope>
    <source>
        <strain evidence="2">ATCC BAA-1437 / JCM 17883 / MC-1</strain>
    </source>
</reference>
<dbReference type="HOGENOM" id="CLU_2735231_0_0_5"/>